<dbReference type="InterPro" id="IPR036938">
    <property type="entry name" value="PAP2/HPO_sf"/>
</dbReference>
<sequence length="234" mass="24242">MLTEPSSTFTRRRSPVSTDRARVAALRAWGAALVGVFVLLAVLTAVKAFKGPDQSVDDTLNRFALSHAGVTDLLKAVTQAGEPTIALGLGLLAAVAFYAARMRSSATFAAAAVIGAYAIAYIAKKAVNRHRPRWDAAHTVVTDHGASFPSGHATGSSALATVLIVAAVPLLASVAARRVAVIVLVLYVLTMVVSRPILGVHFPTDVLAGAVLGSGWALVCASVVRPWLDRPSAG</sequence>
<feature type="domain" description="Phosphatidic acid phosphatase type 2/haloperoxidase" evidence="2">
    <location>
        <begin position="105"/>
        <end position="221"/>
    </location>
</feature>
<keyword evidence="4" id="KW-1185">Reference proteome</keyword>
<gene>
    <name evidence="3" type="ORF">GCM10009838_42610</name>
</gene>
<feature type="transmembrane region" description="Helical" evidence="1">
    <location>
        <begin position="179"/>
        <end position="200"/>
    </location>
</feature>
<dbReference type="PANTHER" id="PTHR14969">
    <property type="entry name" value="SPHINGOSINE-1-PHOSPHATE PHOSPHOHYDROLASE"/>
    <property type="match status" value="1"/>
</dbReference>
<dbReference type="SUPFAM" id="SSF48317">
    <property type="entry name" value="Acid phosphatase/Vanadium-dependent haloperoxidase"/>
    <property type="match status" value="1"/>
</dbReference>
<feature type="transmembrane region" description="Helical" evidence="1">
    <location>
        <begin position="106"/>
        <end position="123"/>
    </location>
</feature>
<dbReference type="EMBL" id="BAAAQM010000023">
    <property type="protein sequence ID" value="GAA1977631.1"/>
    <property type="molecule type" value="Genomic_DNA"/>
</dbReference>
<keyword evidence="1" id="KW-0812">Transmembrane</keyword>
<evidence type="ECO:0000313" key="3">
    <source>
        <dbReference type="EMBL" id="GAA1977631.1"/>
    </source>
</evidence>
<comment type="caution">
    <text evidence="3">The sequence shown here is derived from an EMBL/GenBank/DDBJ whole genome shotgun (WGS) entry which is preliminary data.</text>
</comment>
<dbReference type="InterPro" id="IPR000326">
    <property type="entry name" value="PAP2/HPO"/>
</dbReference>
<evidence type="ECO:0000313" key="4">
    <source>
        <dbReference type="Proteomes" id="UP001499854"/>
    </source>
</evidence>
<dbReference type="Proteomes" id="UP001499854">
    <property type="component" value="Unassembled WGS sequence"/>
</dbReference>
<dbReference type="SMART" id="SM00014">
    <property type="entry name" value="acidPPc"/>
    <property type="match status" value="1"/>
</dbReference>
<feature type="transmembrane region" description="Helical" evidence="1">
    <location>
        <begin position="153"/>
        <end position="172"/>
    </location>
</feature>
<evidence type="ECO:0000256" key="1">
    <source>
        <dbReference type="SAM" id="Phobius"/>
    </source>
</evidence>
<feature type="transmembrane region" description="Helical" evidence="1">
    <location>
        <begin position="206"/>
        <end position="228"/>
    </location>
</feature>
<feature type="transmembrane region" description="Helical" evidence="1">
    <location>
        <begin position="80"/>
        <end position="99"/>
    </location>
</feature>
<dbReference type="Pfam" id="PF01569">
    <property type="entry name" value="PAP2"/>
    <property type="match status" value="1"/>
</dbReference>
<feature type="transmembrane region" description="Helical" evidence="1">
    <location>
        <begin position="21"/>
        <end position="46"/>
    </location>
</feature>
<dbReference type="CDD" id="cd03392">
    <property type="entry name" value="PAP2_like_2"/>
    <property type="match status" value="1"/>
</dbReference>
<organism evidence="3 4">
    <name type="scientific">Catenulispora subtropica</name>
    <dbReference type="NCBI Taxonomy" id="450798"/>
    <lineage>
        <taxon>Bacteria</taxon>
        <taxon>Bacillati</taxon>
        <taxon>Actinomycetota</taxon>
        <taxon>Actinomycetes</taxon>
        <taxon>Catenulisporales</taxon>
        <taxon>Catenulisporaceae</taxon>
        <taxon>Catenulispora</taxon>
    </lineage>
</organism>
<keyword evidence="1" id="KW-1133">Transmembrane helix</keyword>
<dbReference type="Gene3D" id="1.20.144.10">
    <property type="entry name" value="Phosphatidic acid phosphatase type 2/haloperoxidase"/>
    <property type="match status" value="1"/>
</dbReference>
<protein>
    <recommendedName>
        <fullName evidence="2">Phosphatidic acid phosphatase type 2/haloperoxidase domain-containing protein</fullName>
    </recommendedName>
</protein>
<keyword evidence="1" id="KW-0472">Membrane</keyword>
<evidence type="ECO:0000259" key="2">
    <source>
        <dbReference type="SMART" id="SM00014"/>
    </source>
</evidence>
<dbReference type="PANTHER" id="PTHR14969:SF13">
    <property type="entry name" value="AT30094P"/>
    <property type="match status" value="1"/>
</dbReference>
<reference evidence="4" key="1">
    <citation type="journal article" date="2019" name="Int. J. Syst. Evol. Microbiol.">
        <title>The Global Catalogue of Microorganisms (GCM) 10K type strain sequencing project: providing services to taxonomists for standard genome sequencing and annotation.</title>
        <authorList>
            <consortium name="The Broad Institute Genomics Platform"/>
            <consortium name="The Broad Institute Genome Sequencing Center for Infectious Disease"/>
            <person name="Wu L."/>
            <person name="Ma J."/>
        </authorList>
    </citation>
    <scope>NUCLEOTIDE SEQUENCE [LARGE SCALE GENOMIC DNA]</scope>
    <source>
        <strain evidence="4">JCM 16013</strain>
    </source>
</reference>
<proteinExistence type="predicted"/>
<dbReference type="RefSeq" id="WP_344658823.1">
    <property type="nucleotide sequence ID" value="NZ_BAAAQM010000023.1"/>
</dbReference>
<accession>A0ABP5DCV7</accession>
<name>A0ABP5DCV7_9ACTN</name>